<dbReference type="EMBL" id="CP093345">
    <property type="protein sequence ID" value="WOG94117.1"/>
    <property type="molecule type" value="Genomic_DNA"/>
</dbReference>
<evidence type="ECO:0000313" key="7">
    <source>
        <dbReference type="Proteomes" id="UP000077755"/>
    </source>
</evidence>
<dbReference type="InterPro" id="IPR006447">
    <property type="entry name" value="Myb_dom_plants"/>
</dbReference>
<evidence type="ECO:0000259" key="5">
    <source>
        <dbReference type="PROSITE" id="PS51294"/>
    </source>
</evidence>
<keyword evidence="7" id="KW-1185">Reference proteome</keyword>
<name>A0AAF0WQ67_DAUCS</name>
<reference evidence="6" key="1">
    <citation type="journal article" date="2016" name="Nat. Genet.">
        <title>A high-quality carrot genome assembly provides new insights into carotenoid accumulation and asterid genome evolution.</title>
        <authorList>
            <person name="Iorizzo M."/>
            <person name="Ellison S."/>
            <person name="Senalik D."/>
            <person name="Zeng P."/>
            <person name="Satapoomin P."/>
            <person name="Huang J."/>
            <person name="Bowman M."/>
            <person name="Iovene M."/>
            <person name="Sanseverino W."/>
            <person name="Cavagnaro P."/>
            <person name="Yildiz M."/>
            <person name="Macko-Podgorni A."/>
            <person name="Moranska E."/>
            <person name="Grzebelus E."/>
            <person name="Grzebelus D."/>
            <person name="Ashrafi H."/>
            <person name="Zheng Z."/>
            <person name="Cheng S."/>
            <person name="Spooner D."/>
            <person name="Van Deynze A."/>
            <person name="Simon P."/>
        </authorList>
    </citation>
    <scope>NUCLEOTIDE SEQUENCE</scope>
    <source>
        <tissue evidence="6">Leaf</tissue>
    </source>
</reference>
<keyword evidence="4" id="KW-0539">Nucleus</keyword>
<evidence type="ECO:0000313" key="6">
    <source>
        <dbReference type="EMBL" id="WOG94117.1"/>
    </source>
</evidence>
<dbReference type="AlphaFoldDB" id="A0AAF0WQ67"/>
<evidence type="ECO:0000256" key="4">
    <source>
        <dbReference type="ARBA" id="ARBA00023242"/>
    </source>
</evidence>
<organism evidence="6 7">
    <name type="scientific">Daucus carota subsp. sativus</name>
    <name type="common">Carrot</name>
    <dbReference type="NCBI Taxonomy" id="79200"/>
    <lineage>
        <taxon>Eukaryota</taxon>
        <taxon>Viridiplantae</taxon>
        <taxon>Streptophyta</taxon>
        <taxon>Embryophyta</taxon>
        <taxon>Tracheophyta</taxon>
        <taxon>Spermatophyta</taxon>
        <taxon>Magnoliopsida</taxon>
        <taxon>eudicotyledons</taxon>
        <taxon>Gunneridae</taxon>
        <taxon>Pentapetalae</taxon>
        <taxon>asterids</taxon>
        <taxon>campanulids</taxon>
        <taxon>Apiales</taxon>
        <taxon>Apiaceae</taxon>
        <taxon>Apioideae</taxon>
        <taxon>Scandiceae</taxon>
        <taxon>Daucinae</taxon>
        <taxon>Daucus</taxon>
        <taxon>Daucus sect. Daucus</taxon>
    </lineage>
</organism>
<dbReference type="PANTHER" id="PTHR44042">
    <property type="entry name" value="DUPLICATED HOMEODOMAIN-LIKE SUPERFAMILY PROTEIN-RELATED"/>
    <property type="match status" value="1"/>
</dbReference>
<accession>A0AAF0WQ67</accession>
<dbReference type="CDD" id="cd00167">
    <property type="entry name" value="SANT"/>
    <property type="match status" value="1"/>
</dbReference>
<dbReference type="PANTHER" id="PTHR44042:SF15">
    <property type="entry name" value="DUPLICATED HOMEODOMAIN-LIKE SUPERFAMILY PROTEIN"/>
    <property type="match status" value="1"/>
</dbReference>
<dbReference type="InterPro" id="IPR017930">
    <property type="entry name" value="Myb_dom"/>
</dbReference>
<evidence type="ECO:0000256" key="1">
    <source>
        <dbReference type="ARBA" id="ARBA00004123"/>
    </source>
</evidence>
<dbReference type="Gene3D" id="1.10.10.60">
    <property type="entry name" value="Homeodomain-like"/>
    <property type="match status" value="1"/>
</dbReference>
<gene>
    <name evidence="6" type="ORF">DCAR_0313410</name>
</gene>
<dbReference type="Proteomes" id="UP000077755">
    <property type="component" value="Chromosome 3"/>
</dbReference>
<dbReference type="SUPFAM" id="SSF46689">
    <property type="entry name" value="Homeodomain-like"/>
    <property type="match status" value="1"/>
</dbReference>
<sequence length="135" mass="15748">MCRLFLLGMQRFGKGKWKSISKFYVHTKTPTQIASHAQKFNKRIDNPTPLEKRRRSINDIRFIEDSSFLTDNQPSFLSPPPTVPPNYIPHTIQPPVFNNISPRLIVSQNFVSPTFQHVAYNHPNFRTPQPIMHQH</sequence>
<dbReference type="NCBIfam" id="TIGR01557">
    <property type="entry name" value="myb_SHAQKYF"/>
    <property type="match status" value="1"/>
</dbReference>
<proteinExistence type="predicted"/>
<keyword evidence="3" id="KW-0804">Transcription</keyword>
<dbReference type="GO" id="GO:0005634">
    <property type="term" value="C:nucleus"/>
    <property type="evidence" value="ECO:0007669"/>
    <property type="project" value="UniProtKB-SubCell"/>
</dbReference>
<dbReference type="InterPro" id="IPR001005">
    <property type="entry name" value="SANT/Myb"/>
</dbReference>
<keyword evidence="2" id="KW-0805">Transcription regulation</keyword>
<evidence type="ECO:0000256" key="2">
    <source>
        <dbReference type="ARBA" id="ARBA00023015"/>
    </source>
</evidence>
<protein>
    <recommendedName>
        <fullName evidence="5">HTH myb-type domain-containing protein</fullName>
    </recommendedName>
</protein>
<comment type="subcellular location">
    <subcellularLocation>
        <location evidence="1">Nucleus</location>
    </subcellularLocation>
</comment>
<evidence type="ECO:0000256" key="3">
    <source>
        <dbReference type="ARBA" id="ARBA00023163"/>
    </source>
</evidence>
<dbReference type="InterPro" id="IPR009057">
    <property type="entry name" value="Homeodomain-like_sf"/>
</dbReference>
<dbReference type="PROSITE" id="PS51294">
    <property type="entry name" value="HTH_MYB"/>
    <property type="match status" value="1"/>
</dbReference>
<reference evidence="6" key="2">
    <citation type="submission" date="2022-03" db="EMBL/GenBank/DDBJ databases">
        <title>Draft title - Genomic analysis of global carrot germplasm unveils the trajectory of domestication and the origin of high carotenoid orange carrot.</title>
        <authorList>
            <person name="Iorizzo M."/>
            <person name="Ellison S."/>
            <person name="Senalik D."/>
            <person name="Macko-Podgorni A."/>
            <person name="Grzebelus D."/>
            <person name="Bostan H."/>
            <person name="Rolling W."/>
            <person name="Curaba J."/>
            <person name="Simon P."/>
        </authorList>
    </citation>
    <scope>NUCLEOTIDE SEQUENCE</scope>
    <source>
        <tissue evidence="6">Leaf</tissue>
    </source>
</reference>
<dbReference type="GO" id="GO:0003677">
    <property type="term" value="F:DNA binding"/>
    <property type="evidence" value="ECO:0007669"/>
    <property type="project" value="InterPro"/>
</dbReference>
<feature type="domain" description="HTH myb-type" evidence="5">
    <location>
        <begin position="12"/>
        <end position="45"/>
    </location>
</feature>